<evidence type="ECO:0000313" key="4">
    <source>
        <dbReference type="Proteomes" id="UP000186104"/>
    </source>
</evidence>
<feature type="transmembrane region" description="Helical" evidence="2">
    <location>
        <begin position="12"/>
        <end position="35"/>
    </location>
</feature>
<dbReference type="KEGG" id="dtm:BJL86_0790"/>
<keyword evidence="4" id="KW-1185">Reference proteome</keyword>
<dbReference type="STRING" id="499555.BJL86_0790"/>
<keyword evidence="2" id="KW-0472">Membrane</keyword>
<proteinExistence type="predicted"/>
<dbReference type="AlphaFoldDB" id="A0A173LJG8"/>
<dbReference type="Proteomes" id="UP000186104">
    <property type="component" value="Chromosome"/>
</dbReference>
<keyword evidence="2" id="KW-1133">Transmembrane helix</keyword>
<accession>A0A173LJG8</accession>
<keyword evidence="2" id="KW-0812">Transmembrane</keyword>
<evidence type="ECO:0000256" key="1">
    <source>
        <dbReference type="SAM" id="MobiDB-lite"/>
    </source>
</evidence>
<sequence>MPRTKRPAGRILLFAFSVVMTSILAFGLVGMYLAAQGQSTLAHAIRPAASPLPPVQVNAAPRWTLHPGGREWTDLSIRAQEVPMQADSTDGRYVPSGVATVYLDAREGRLDGDELVVSDGTVRVELGAQAIGTPLGLCSAFLSAFDDGSLVGAPEQRARIAGRLLAPEAAGDPGAATNAGSCVDASAAFALDLRAERGTASAVIAEQDTSAAGRRLSQHVPGAEDGSTDWPGGTPLSGDALRFDAASMPLGLPPERIEARAHSLWLEAEFDELRFSPRELSGGLTYSPHP</sequence>
<protein>
    <submittedName>
        <fullName evidence="3">Uncharacterized protein</fullName>
    </submittedName>
</protein>
<dbReference type="EMBL" id="CP015961">
    <property type="protein sequence ID" value="ANI91591.1"/>
    <property type="molecule type" value="Genomic_DNA"/>
</dbReference>
<evidence type="ECO:0000313" key="3">
    <source>
        <dbReference type="EMBL" id="ANI91591.1"/>
    </source>
</evidence>
<evidence type="ECO:0000256" key="2">
    <source>
        <dbReference type="SAM" id="Phobius"/>
    </source>
</evidence>
<dbReference type="RefSeq" id="WP_156515391.1">
    <property type="nucleotide sequence ID" value="NZ_CP015961.1"/>
</dbReference>
<reference evidence="3 4" key="1">
    <citation type="submission" date="2016-06" db="EMBL/GenBank/DDBJ databases">
        <title>Complete genome sequence of a saline-alkali tolerant type strain Dietzia timorensis ID05-A0528T.</title>
        <authorList>
            <person name="Wu X."/>
        </authorList>
    </citation>
    <scope>NUCLEOTIDE SEQUENCE [LARGE SCALE GENOMIC DNA]</scope>
    <source>
        <strain evidence="3 4">ID05-A0528</strain>
    </source>
</reference>
<name>A0A173LJG8_9ACTN</name>
<gene>
    <name evidence="3" type="ORF">BJL86_0790</name>
</gene>
<organism evidence="3 4">
    <name type="scientific">Dietzia timorensis</name>
    <dbReference type="NCBI Taxonomy" id="499555"/>
    <lineage>
        <taxon>Bacteria</taxon>
        <taxon>Bacillati</taxon>
        <taxon>Actinomycetota</taxon>
        <taxon>Actinomycetes</taxon>
        <taxon>Mycobacteriales</taxon>
        <taxon>Dietziaceae</taxon>
        <taxon>Dietzia</taxon>
    </lineage>
</organism>
<feature type="region of interest" description="Disordered" evidence="1">
    <location>
        <begin position="210"/>
        <end position="232"/>
    </location>
</feature>